<feature type="transmembrane region" description="Helical" evidence="1">
    <location>
        <begin position="20"/>
        <end position="39"/>
    </location>
</feature>
<sequence>MRTITFLWFWKICWNNDKPWTLVFSLMIPLVPMGIICEINRFLNTKKISYLSLLLCLALTAWVNEIILKPILAVPPLDDSCFSGCYAPSTLVAMGFASVTLYIARMLFYAPKDRFSLTGWAIAAICSFVAHPFINYLTWLYDGISIIPGVIIGILWAIFCEGKGFPVTMYKIGRMLKLENDLNGINLKEENL</sequence>
<feature type="transmembrane region" description="Helical" evidence="1">
    <location>
        <begin position="86"/>
        <end position="108"/>
    </location>
</feature>
<keyword evidence="1" id="KW-0812">Transmembrane</keyword>
<dbReference type="OrthoDB" id="10532892at2759"/>
<name>A0A1J4KBE2_9EUKA</name>
<reference evidence="2" key="1">
    <citation type="submission" date="2016-10" db="EMBL/GenBank/DDBJ databases">
        <authorList>
            <person name="Benchimol M."/>
            <person name="Almeida L.G."/>
            <person name="Vasconcelos A.T."/>
            <person name="Perreira-Neves A."/>
            <person name="Rosa I.A."/>
            <person name="Tasca T."/>
            <person name="Bogo M.R."/>
            <person name="de Souza W."/>
        </authorList>
    </citation>
    <scope>NUCLEOTIDE SEQUENCE [LARGE SCALE GENOMIC DNA]</scope>
    <source>
        <strain evidence="2">K</strain>
    </source>
</reference>
<evidence type="ECO:0000256" key="1">
    <source>
        <dbReference type="SAM" id="Phobius"/>
    </source>
</evidence>
<evidence type="ECO:0000313" key="2">
    <source>
        <dbReference type="EMBL" id="OHT08216.1"/>
    </source>
</evidence>
<gene>
    <name evidence="2" type="ORF">TRFO_23287</name>
</gene>
<feature type="transmembrane region" description="Helical" evidence="1">
    <location>
        <begin position="115"/>
        <end position="134"/>
    </location>
</feature>
<keyword evidence="1" id="KW-0472">Membrane</keyword>
<evidence type="ECO:0000313" key="3">
    <source>
        <dbReference type="Proteomes" id="UP000179807"/>
    </source>
</evidence>
<feature type="transmembrane region" description="Helical" evidence="1">
    <location>
        <begin position="51"/>
        <end position="74"/>
    </location>
</feature>
<organism evidence="2 3">
    <name type="scientific">Tritrichomonas foetus</name>
    <dbReference type="NCBI Taxonomy" id="1144522"/>
    <lineage>
        <taxon>Eukaryota</taxon>
        <taxon>Metamonada</taxon>
        <taxon>Parabasalia</taxon>
        <taxon>Tritrichomonadida</taxon>
        <taxon>Tritrichomonadidae</taxon>
        <taxon>Tritrichomonas</taxon>
    </lineage>
</organism>
<proteinExistence type="predicted"/>
<dbReference type="GeneID" id="94837765"/>
<dbReference type="EMBL" id="MLAK01000673">
    <property type="protein sequence ID" value="OHT08216.1"/>
    <property type="molecule type" value="Genomic_DNA"/>
</dbReference>
<keyword evidence="1" id="KW-1133">Transmembrane helix</keyword>
<feature type="transmembrane region" description="Helical" evidence="1">
    <location>
        <begin position="140"/>
        <end position="159"/>
    </location>
</feature>
<dbReference type="Proteomes" id="UP000179807">
    <property type="component" value="Unassembled WGS sequence"/>
</dbReference>
<dbReference type="AlphaFoldDB" id="A0A1J4KBE2"/>
<dbReference type="VEuPathDB" id="TrichDB:TRFO_23287"/>
<accession>A0A1J4KBE2</accession>
<dbReference type="RefSeq" id="XP_068361352.1">
    <property type="nucleotide sequence ID" value="XM_068503061.1"/>
</dbReference>
<keyword evidence="3" id="KW-1185">Reference proteome</keyword>
<protein>
    <submittedName>
        <fullName evidence="2">Uncharacterized protein</fullName>
    </submittedName>
</protein>
<comment type="caution">
    <text evidence="2">The sequence shown here is derived from an EMBL/GenBank/DDBJ whole genome shotgun (WGS) entry which is preliminary data.</text>
</comment>